<proteinExistence type="predicted"/>
<keyword evidence="7" id="KW-0472">Membrane</keyword>
<dbReference type="RefSeq" id="WP_184222772.1">
    <property type="nucleotide sequence ID" value="NZ_JACIIU010000008.1"/>
</dbReference>
<dbReference type="GO" id="GO:0008373">
    <property type="term" value="F:sialyltransferase activity"/>
    <property type="evidence" value="ECO:0007669"/>
    <property type="project" value="InterPro"/>
</dbReference>
<reference evidence="9 10" key="1">
    <citation type="submission" date="2020-08" db="EMBL/GenBank/DDBJ databases">
        <title>Genomic Encyclopedia of Type Strains, Phase IV (KMG-IV): sequencing the most valuable type-strain genomes for metagenomic binning, comparative biology and taxonomic classification.</title>
        <authorList>
            <person name="Goeker M."/>
        </authorList>
    </citation>
    <scope>NUCLEOTIDE SEQUENCE [LARGE SCALE GENOMIC DNA]</scope>
    <source>
        <strain evidence="9 10">DSM 22336</strain>
    </source>
</reference>
<evidence type="ECO:0000256" key="8">
    <source>
        <dbReference type="ARBA" id="ARBA00023180"/>
    </source>
</evidence>
<comment type="subcellular location">
    <subcellularLocation>
        <location evidence="2">Endomembrane system</location>
    </subcellularLocation>
    <subcellularLocation>
        <location evidence="1">Membrane</location>
        <topology evidence="1">Single-pass membrane protein</topology>
    </subcellularLocation>
</comment>
<evidence type="ECO:0000313" key="9">
    <source>
        <dbReference type="EMBL" id="MBB6261424.1"/>
    </source>
</evidence>
<evidence type="ECO:0000256" key="3">
    <source>
        <dbReference type="ARBA" id="ARBA00022676"/>
    </source>
</evidence>
<keyword evidence="3" id="KW-0328">Glycosyltransferase</keyword>
<keyword evidence="8" id="KW-0325">Glycoprotein</keyword>
<accession>A0A841M791</accession>
<keyword evidence="4" id="KW-0808">Transferase</keyword>
<keyword evidence="10" id="KW-1185">Reference proteome</keyword>
<comment type="caution">
    <text evidence="9">The sequence shown here is derived from an EMBL/GenBank/DDBJ whole genome shotgun (WGS) entry which is preliminary data.</text>
</comment>
<keyword evidence="5" id="KW-0812">Transmembrane</keyword>
<evidence type="ECO:0000256" key="1">
    <source>
        <dbReference type="ARBA" id="ARBA00004167"/>
    </source>
</evidence>
<dbReference type="AlphaFoldDB" id="A0A841M791"/>
<name>A0A841M791_9HYPH</name>
<keyword evidence="6" id="KW-1133">Transmembrane helix</keyword>
<dbReference type="Proteomes" id="UP000555393">
    <property type="component" value="Unassembled WGS sequence"/>
</dbReference>
<evidence type="ECO:0000313" key="10">
    <source>
        <dbReference type="Proteomes" id="UP000555393"/>
    </source>
</evidence>
<organism evidence="9 10">
    <name type="scientific">Paenochrobactrum gallinarii</name>
    <dbReference type="NCBI Taxonomy" id="643673"/>
    <lineage>
        <taxon>Bacteria</taxon>
        <taxon>Pseudomonadati</taxon>
        <taxon>Pseudomonadota</taxon>
        <taxon>Alphaproteobacteria</taxon>
        <taxon>Hyphomicrobiales</taxon>
        <taxon>Brucellaceae</taxon>
        <taxon>Paenochrobactrum</taxon>
    </lineage>
</organism>
<dbReference type="GO" id="GO:0016020">
    <property type="term" value="C:membrane"/>
    <property type="evidence" value="ECO:0007669"/>
    <property type="project" value="UniProtKB-SubCell"/>
</dbReference>
<evidence type="ECO:0000256" key="2">
    <source>
        <dbReference type="ARBA" id="ARBA00004308"/>
    </source>
</evidence>
<gene>
    <name evidence="9" type="ORF">FHS77_001979</name>
</gene>
<protein>
    <recommendedName>
        <fullName evidence="11">Urease operon accessory protein</fullName>
    </recommendedName>
</protein>
<dbReference type="InterPro" id="IPR038578">
    <property type="entry name" value="GT29-like_sf"/>
</dbReference>
<evidence type="ECO:0000256" key="7">
    <source>
        <dbReference type="ARBA" id="ARBA00023136"/>
    </source>
</evidence>
<evidence type="ECO:0008006" key="11">
    <source>
        <dbReference type="Google" id="ProtNLM"/>
    </source>
</evidence>
<dbReference type="InterPro" id="IPR001675">
    <property type="entry name" value="Glyco_trans_29"/>
</dbReference>
<evidence type="ECO:0000256" key="6">
    <source>
        <dbReference type="ARBA" id="ARBA00022989"/>
    </source>
</evidence>
<evidence type="ECO:0000256" key="4">
    <source>
        <dbReference type="ARBA" id="ARBA00022679"/>
    </source>
</evidence>
<dbReference type="EMBL" id="JACIIU010000008">
    <property type="protein sequence ID" value="MBB6261424.1"/>
    <property type="molecule type" value="Genomic_DNA"/>
</dbReference>
<dbReference type="Pfam" id="PF00777">
    <property type="entry name" value="Glyco_transf_29"/>
    <property type="match status" value="1"/>
</dbReference>
<dbReference type="Gene3D" id="3.90.1480.20">
    <property type="entry name" value="Glycosyl transferase family 29"/>
    <property type="match status" value="1"/>
</dbReference>
<dbReference type="GO" id="GO:0012505">
    <property type="term" value="C:endomembrane system"/>
    <property type="evidence" value="ECO:0007669"/>
    <property type="project" value="UniProtKB-SubCell"/>
</dbReference>
<sequence length="203" mass="23329">MKKTLVLVGNGPLGSDLSQAIDSADYVVRFNDAQHPVGQSSSKTDLLMVAATSKHMQKRLQEPDFIQSPVFKAAQEILLPYHPSIIAKYHPQPNILSRLKGRRADWTHQTIDIIGEYKDIHIMSPQFYMQACAELGIAEKDMKRLFPSTGFLGIWHMLQTHDAGEWDIRICGFTWEGWKRHAWDAERQWIEQKIQEGRLSFLN</sequence>
<evidence type="ECO:0000256" key="5">
    <source>
        <dbReference type="ARBA" id="ARBA00022692"/>
    </source>
</evidence>